<gene>
    <name evidence="3" type="ORF">GCM10010979_02850</name>
</gene>
<keyword evidence="2" id="KW-0732">Signal</keyword>
<feature type="chain" id="PRO_5038473842" description="Secreted protein" evidence="2">
    <location>
        <begin position="22"/>
        <end position="205"/>
    </location>
</feature>
<evidence type="ECO:0000313" key="4">
    <source>
        <dbReference type="Proteomes" id="UP000606922"/>
    </source>
</evidence>
<reference evidence="3" key="2">
    <citation type="submission" date="2020-09" db="EMBL/GenBank/DDBJ databases">
        <authorList>
            <person name="Sun Q."/>
            <person name="Zhou Y."/>
        </authorList>
    </citation>
    <scope>NUCLEOTIDE SEQUENCE</scope>
    <source>
        <strain evidence="3">CGMCC 1.12813</strain>
    </source>
</reference>
<evidence type="ECO:0000256" key="1">
    <source>
        <dbReference type="SAM" id="MobiDB-lite"/>
    </source>
</evidence>
<feature type="signal peptide" evidence="2">
    <location>
        <begin position="1"/>
        <end position="21"/>
    </location>
</feature>
<name>A0A916SB77_9MICO</name>
<proteinExistence type="predicted"/>
<feature type="region of interest" description="Disordered" evidence="1">
    <location>
        <begin position="29"/>
        <end position="53"/>
    </location>
</feature>
<reference evidence="3" key="1">
    <citation type="journal article" date="2014" name="Int. J. Syst. Evol. Microbiol.">
        <title>Complete genome sequence of Corynebacterium casei LMG S-19264T (=DSM 44701T), isolated from a smear-ripened cheese.</title>
        <authorList>
            <consortium name="US DOE Joint Genome Institute (JGI-PGF)"/>
            <person name="Walter F."/>
            <person name="Albersmeier A."/>
            <person name="Kalinowski J."/>
            <person name="Ruckert C."/>
        </authorList>
    </citation>
    <scope>NUCLEOTIDE SEQUENCE</scope>
    <source>
        <strain evidence="3">CGMCC 1.12813</strain>
    </source>
</reference>
<dbReference type="PROSITE" id="PS51257">
    <property type="entry name" value="PROKAR_LIPOPROTEIN"/>
    <property type="match status" value="1"/>
</dbReference>
<dbReference type="RefSeq" id="WP_188508929.1">
    <property type="nucleotide sequence ID" value="NZ_BMGB01000001.1"/>
</dbReference>
<organism evidence="3 4">
    <name type="scientific">Conyzicola nivalis</name>
    <dbReference type="NCBI Taxonomy" id="1477021"/>
    <lineage>
        <taxon>Bacteria</taxon>
        <taxon>Bacillati</taxon>
        <taxon>Actinomycetota</taxon>
        <taxon>Actinomycetes</taxon>
        <taxon>Micrococcales</taxon>
        <taxon>Microbacteriaceae</taxon>
        <taxon>Conyzicola</taxon>
    </lineage>
</organism>
<protein>
    <recommendedName>
        <fullName evidence="5">Secreted protein</fullName>
    </recommendedName>
</protein>
<sequence>MSSSKALAVLPLAIALVAVLAGCTADEAPQAAPTAETTETPTAEPTAAPSNFTFTMPTDCASILPESRVDEFAAEGIVLLGGPGGRYGNDYLVDATPEEQAGGISCIWGFSDTEVSSFTISVAPLSGATRPAVVASFAEQGLNEETTDDAVAYGVQGDRTLDPAIMNVLRGESWISVIATIGGLDSYTRAVEISGEVYEHVYSAN</sequence>
<dbReference type="EMBL" id="BMGB01000001">
    <property type="protein sequence ID" value="GGA91594.1"/>
    <property type="molecule type" value="Genomic_DNA"/>
</dbReference>
<evidence type="ECO:0008006" key="5">
    <source>
        <dbReference type="Google" id="ProtNLM"/>
    </source>
</evidence>
<comment type="caution">
    <text evidence="3">The sequence shown here is derived from an EMBL/GenBank/DDBJ whole genome shotgun (WGS) entry which is preliminary data.</text>
</comment>
<dbReference type="Proteomes" id="UP000606922">
    <property type="component" value="Unassembled WGS sequence"/>
</dbReference>
<dbReference type="AlphaFoldDB" id="A0A916SB77"/>
<evidence type="ECO:0000256" key="2">
    <source>
        <dbReference type="SAM" id="SignalP"/>
    </source>
</evidence>
<accession>A0A916SB77</accession>
<evidence type="ECO:0000313" key="3">
    <source>
        <dbReference type="EMBL" id="GGA91594.1"/>
    </source>
</evidence>
<feature type="compositionally biased region" description="Low complexity" evidence="1">
    <location>
        <begin position="29"/>
        <end position="49"/>
    </location>
</feature>
<keyword evidence="4" id="KW-1185">Reference proteome</keyword>